<dbReference type="SUPFAM" id="SSF48498">
    <property type="entry name" value="Tetracyclin repressor-like, C-terminal domain"/>
    <property type="match status" value="1"/>
</dbReference>
<dbReference type="PANTHER" id="PTHR30055">
    <property type="entry name" value="HTH-TYPE TRANSCRIPTIONAL REGULATOR RUTR"/>
    <property type="match status" value="1"/>
</dbReference>
<dbReference type="PRINTS" id="PR00455">
    <property type="entry name" value="HTHTETR"/>
</dbReference>
<evidence type="ECO:0000313" key="7">
    <source>
        <dbReference type="Proteomes" id="UP000774283"/>
    </source>
</evidence>
<keyword evidence="2 4" id="KW-0238">DNA-binding</keyword>
<gene>
    <name evidence="6" type="ORF">HF995_04575</name>
</gene>
<evidence type="ECO:0000256" key="4">
    <source>
        <dbReference type="PROSITE-ProRule" id="PRU00335"/>
    </source>
</evidence>
<accession>A0A9X5IQC9</accession>
<name>A0A9X5IQC9_9MICO</name>
<sequence>MNDAATPAPRADGHAARRRGTRAQVIEAAVRLVAERGFSATSVDDIALAAGVAKGSVYYNFGSKSDILEAALTEGGERLQATISAARGDLRGREALAAVVGALLTAMQANPDFAKLMAAEVFRVERVWQETIGALRSVTIATFAEVISEISPDEDTSLVGAATFGAVLVAGLEWLLFQPGRPVEDVRASVLRLTAGL</sequence>
<dbReference type="GO" id="GO:0000976">
    <property type="term" value="F:transcription cis-regulatory region binding"/>
    <property type="evidence" value="ECO:0007669"/>
    <property type="project" value="TreeGrafter"/>
</dbReference>
<comment type="caution">
    <text evidence="6">The sequence shown here is derived from an EMBL/GenBank/DDBJ whole genome shotgun (WGS) entry which is preliminary data.</text>
</comment>
<dbReference type="GO" id="GO:0003700">
    <property type="term" value="F:DNA-binding transcription factor activity"/>
    <property type="evidence" value="ECO:0007669"/>
    <property type="project" value="TreeGrafter"/>
</dbReference>
<dbReference type="Gene3D" id="1.10.357.10">
    <property type="entry name" value="Tetracycline Repressor, domain 2"/>
    <property type="match status" value="1"/>
</dbReference>
<evidence type="ECO:0000256" key="2">
    <source>
        <dbReference type="ARBA" id="ARBA00023125"/>
    </source>
</evidence>
<keyword evidence="3" id="KW-0804">Transcription</keyword>
<keyword evidence="1" id="KW-0805">Transcription regulation</keyword>
<dbReference type="AlphaFoldDB" id="A0A9X5IQC9"/>
<dbReference type="PANTHER" id="PTHR30055:SF238">
    <property type="entry name" value="MYCOFACTOCIN BIOSYNTHESIS TRANSCRIPTIONAL REGULATOR MFTR-RELATED"/>
    <property type="match status" value="1"/>
</dbReference>
<evidence type="ECO:0000313" key="6">
    <source>
        <dbReference type="EMBL" id="NKX92555.1"/>
    </source>
</evidence>
<dbReference type="Pfam" id="PF00440">
    <property type="entry name" value="TetR_N"/>
    <property type="match status" value="1"/>
</dbReference>
<feature type="DNA-binding region" description="H-T-H motif" evidence="4">
    <location>
        <begin position="42"/>
        <end position="61"/>
    </location>
</feature>
<dbReference type="InterPro" id="IPR001647">
    <property type="entry name" value="HTH_TetR"/>
</dbReference>
<dbReference type="InterPro" id="IPR050109">
    <property type="entry name" value="HTH-type_TetR-like_transc_reg"/>
</dbReference>
<feature type="domain" description="HTH tetR-type" evidence="5">
    <location>
        <begin position="19"/>
        <end position="79"/>
    </location>
</feature>
<organism evidence="6 7">
    <name type="scientific">Sanguibacter hominis ATCC BAA-789</name>
    <dbReference type="NCBI Taxonomy" id="1312740"/>
    <lineage>
        <taxon>Bacteria</taxon>
        <taxon>Bacillati</taxon>
        <taxon>Actinomycetota</taxon>
        <taxon>Actinomycetes</taxon>
        <taxon>Micrococcales</taxon>
        <taxon>Sanguibacteraceae</taxon>
        <taxon>Sanguibacter</taxon>
    </lineage>
</organism>
<evidence type="ECO:0000259" key="5">
    <source>
        <dbReference type="PROSITE" id="PS50977"/>
    </source>
</evidence>
<dbReference type="PROSITE" id="PS50977">
    <property type="entry name" value="HTH_TETR_2"/>
    <property type="match status" value="1"/>
</dbReference>
<evidence type="ECO:0000256" key="1">
    <source>
        <dbReference type="ARBA" id="ARBA00023015"/>
    </source>
</evidence>
<dbReference type="InterPro" id="IPR036271">
    <property type="entry name" value="Tet_transcr_reg_TetR-rel_C_sf"/>
</dbReference>
<keyword evidence="7" id="KW-1185">Reference proteome</keyword>
<dbReference type="RefSeq" id="WP_168446578.1">
    <property type="nucleotide sequence ID" value="NZ_JAAXOW010000001.1"/>
</dbReference>
<reference evidence="6 7" key="1">
    <citation type="submission" date="2020-04" db="EMBL/GenBank/DDBJ databases">
        <title>MicrobeNet Type strains.</title>
        <authorList>
            <person name="Nicholson A.C."/>
        </authorList>
    </citation>
    <scope>NUCLEOTIDE SEQUENCE [LARGE SCALE GENOMIC DNA]</scope>
    <source>
        <strain evidence="6 7">ATCC BAA-789</strain>
    </source>
</reference>
<proteinExistence type="predicted"/>
<dbReference type="Proteomes" id="UP000774283">
    <property type="component" value="Unassembled WGS sequence"/>
</dbReference>
<protein>
    <submittedName>
        <fullName evidence="6">TetR/AcrR family transcriptional regulator</fullName>
    </submittedName>
</protein>
<evidence type="ECO:0000256" key="3">
    <source>
        <dbReference type="ARBA" id="ARBA00023163"/>
    </source>
</evidence>
<dbReference type="InterPro" id="IPR009057">
    <property type="entry name" value="Homeodomain-like_sf"/>
</dbReference>
<dbReference type="SUPFAM" id="SSF46689">
    <property type="entry name" value="Homeodomain-like"/>
    <property type="match status" value="1"/>
</dbReference>
<dbReference type="EMBL" id="JAAXOW010000001">
    <property type="protein sequence ID" value="NKX92555.1"/>
    <property type="molecule type" value="Genomic_DNA"/>
</dbReference>